<dbReference type="InterPro" id="IPR013382">
    <property type="entry name" value="CRISPR-assoc_prot_Cse2"/>
</dbReference>
<name>A0ABW5GMC7_9PSEU</name>
<dbReference type="EMBL" id="JBHUKU010000014">
    <property type="protein sequence ID" value="MFD2462020.1"/>
    <property type="molecule type" value="Genomic_DNA"/>
</dbReference>
<evidence type="ECO:0000313" key="1">
    <source>
        <dbReference type="EMBL" id="MFD2462020.1"/>
    </source>
</evidence>
<dbReference type="Pfam" id="PF09485">
    <property type="entry name" value="CRISPR_Cse2"/>
    <property type="match status" value="1"/>
</dbReference>
<dbReference type="Proteomes" id="UP001597419">
    <property type="component" value="Unassembled WGS sequence"/>
</dbReference>
<dbReference type="Gene3D" id="1.10.520.40">
    <property type="entry name" value="CRISPR-associated protein Cse2"/>
    <property type="match status" value="1"/>
</dbReference>
<evidence type="ECO:0000313" key="2">
    <source>
        <dbReference type="Proteomes" id="UP001597419"/>
    </source>
</evidence>
<dbReference type="RefSeq" id="WP_345391336.1">
    <property type="nucleotide sequence ID" value="NZ_BAABHG010000004.1"/>
</dbReference>
<dbReference type="NCBIfam" id="TIGR02548">
    <property type="entry name" value="casB_cse2"/>
    <property type="match status" value="1"/>
</dbReference>
<organism evidence="1 2">
    <name type="scientific">Amycolatopsis samaneae</name>
    <dbReference type="NCBI Taxonomy" id="664691"/>
    <lineage>
        <taxon>Bacteria</taxon>
        <taxon>Bacillati</taxon>
        <taxon>Actinomycetota</taxon>
        <taxon>Actinomycetes</taxon>
        <taxon>Pseudonocardiales</taxon>
        <taxon>Pseudonocardiaceae</taxon>
        <taxon>Amycolatopsis</taxon>
    </lineage>
</organism>
<gene>
    <name evidence="1" type="primary">casB</name>
    <name evidence="1" type="synonym">cse2</name>
    <name evidence="1" type="ORF">ACFSYJ_25665</name>
</gene>
<accession>A0ABW5GMC7</accession>
<keyword evidence="2" id="KW-1185">Reference proteome</keyword>
<proteinExistence type="predicted"/>
<comment type="caution">
    <text evidence="1">The sequence shown here is derived from an EMBL/GenBank/DDBJ whole genome shotgun (WGS) entry which is preliminary data.</text>
</comment>
<sequence length="184" mass="20550">MSTSVAQRRDTFVKALYALHHGAASGPPGWRSTCRGRLAHLRRSLAGPRSPCAAYDFVFAHEPPESEQDTWLLVAGLFATHPRPHRRGDRSLGASLRALREKRGDSVARRFEQLLARERATLPHHLRQIVRLLASDDVPVDYAALLDDLVVLLGEDYRGTAAHRVRLRWARDFHSPAPVPSTTA</sequence>
<dbReference type="InterPro" id="IPR038287">
    <property type="entry name" value="Cse2_sf"/>
</dbReference>
<reference evidence="2" key="1">
    <citation type="journal article" date="2019" name="Int. J. Syst. Evol. Microbiol.">
        <title>The Global Catalogue of Microorganisms (GCM) 10K type strain sequencing project: providing services to taxonomists for standard genome sequencing and annotation.</title>
        <authorList>
            <consortium name="The Broad Institute Genomics Platform"/>
            <consortium name="The Broad Institute Genome Sequencing Center for Infectious Disease"/>
            <person name="Wu L."/>
            <person name="Ma J."/>
        </authorList>
    </citation>
    <scope>NUCLEOTIDE SEQUENCE [LARGE SCALE GENOMIC DNA]</scope>
    <source>
        <strain evidence="2">CGMCC 4.7643</strain>
    </source>
</reference>
<protein>
    <submittedName>
        <fullName evidence="1">Type I-E CRISPR-associated protein Cse2/CasB</fullName>
    </submittedName>
</protein>